<comment type="caution">
    <text evidence="3">The sequence shown here is derived from an EMBL/GenBank/DDBJ whole genome shotgun (WGS) entry which is preliminary data.</text>
</comment>
<organism evidence="3 4">
    <name type="scientific">Ambrosiozyma monospora</name>
    <name type="common">Yeast</name>
    <name type="synonym">Endomycopsis monosporus</name>
    <dbReference type="NCBI Taxonomy" id="43982"/>
    <lineage>
        <taxon>Eukaryota</taxon>
        <taxon>Fungi</taxon>
        <taxon>Dikarya</taxon>
        <taxon>Ascomycota</taxon>
        <taxon>Saccharomycotina</taxon>
        <taxon>Pichiomycetes</taxon>
        <taxon>Pichiales</taxon>
        <taxon>Pichiaceae</taxon>
        <taxon>Ambrosiozyma</taxon>
    </lineage>
</organism>
<sequence>MNDIWSALISNPAKTVVDNFDIILKELLANMGNREWRVRQASTAAIQDLLRYAKLERYEGQLEEIWKMAFRAMDDIKESVRKEGGLLTRYLASTMVTKISNSNMIDNDEKSQEILKQLIPFLLGYNGLLSESDDIKNFAFETILKLCNTSSTALKPFVSDMVEQMITLMSSIEPQVINYLTLNADKYNLKSSDIDSQRLNIVGNSPMMEAIEKLMNLLDESMMPDFLIHLSNAVKKSVGLPSKVTGSRVLVNLITRHIFLANNHGDELLKIASGQLKDRNETISKSYAIAIGYIARVASVKKLSSLSKKLHKYYFETEGSSSGRQRIAATTSEAISKYSSDKFQSIASMFLPLAFIGKHDTIRDKETAKLFNEEWSDSTPNSSTGIKLYFSEIVSLIEQHIKTTPNFQLRQVLGSSVIEIVDKLGSSELSSGSIAKMLPQLFSVLLESLVGRTFDGKEKLLDSLVMLSLNCKSFLLSDEHKTAVFDKVCKRVLDESQRRNKKYVKLSVKSLGKFLGVYGYVLDDRDVYYDS</sequence>
<accession>A0A9W6Z6G2</accession>
<dbReference type="PANTHER" id="PTHR23346">
    <property type="entry name" value="TRANSLATIONAL ACTIVATOR GCN1-RELATED"/>
    <property type="match status" value="1"/>
</dbReference>
<keyword evidence="1" id="KW-0677">Repeat</keyword>
<dbReference type="GO" id="GO:0060090">
    <property type="term" value="F:molecular adaptor activity"/>
    <property type="evidence" value="ECO:0007669"/>
    <property type="project" value="TreeGrafter"/>
</dbReference>
<dbReference type="InterPro" id="IPR011989">
    <property type="entry name" value="ARM-like"/>
</dbReference>
<dbReference type="OrthoDB" id="16066at2759"/>
<dbReference type="Gene3D" id="1.25.10.10">
    <property type="entry name" value="Leucine-rich Repeat Variant"/>
    <property type="match status" value="2"/>
</dbReference>
<evidence type="ECO:0000313" key="4">
    <source>
        <dbReference type="Proteomes" id="UP001165063"/>
    </source>
</evidence>
<gene>
    <name evidence="3" type="ORF">Amon01_000826300</name>
</gene>
<dbReference type="Pfam" id="PF24492">
    <property type="entry name" value="HEAT_ECM29"/>
    <property type="match status" value="1"/>
</dbReference>
<dbReference type="AlphaFoldDB" id="A0A9W6Z6G2"/>
<reference evidence="3" key="1">
    <citation type="submission" date="2023-04" db="EMBL/GenBank/DDBJ databases">
        <title>Ambrosiozyma monospora NBRC 1965.</title>
        <authorList>
            <person name="Ichikawa N."/>
            <person name="Sato H."/>
            <person name="Tonouchi N."/>
        </authorList>
    </citation>
    <scope>NUCLEOTIDE SEQUENCE</scope>
    <source>
        <strain evidence="3">NBRC 1965</strain>
    </source>
</reference>
<dbReference type="EMBL" id="BSXU01007052">
    <property type="protein sequence ID" value="GMG56196.1"/>
    <property type="molecule type" value="Genomic_DNA"/>
</dbReference>
<dbReference type="SUPFAM" id="SSF48371">
    <property type="entry name" value="ARM repeat"/>
    <property type="match status" value="1"/>
</dbReference>
<keyword evidence="4" id="KW-1185">Reference proteome</keyword>
<dbReference type="InterPro" id="IPR055443">
    <property type="entry name" value="HEAT_ECM29"/>
</dbReference>
<evidence type="ECO:0000313" key="3">
    <source>
        <dbReference type="EMBL" id="GMG56196.1"/>
    </source>
</evidence>
<dbReference type="GO" id="GO:0005634">
    <property type="term" value="C:nucleus"/>
    <property type="evidence" value="ECO:0007669"/>
    <property type="project" value="TreeGrafter"/>
</dbReference>
<dbReference type="Proteomes" id="UP001165063">
    <property type="component" value="Unassembled WGS sequence"/>
</dbReference>
<dbReference type="GO" id="GO:0005737">
    <property type="term" value="C:cytoplasm"/>
    <property type="evidence" value="ECO:0007669"/>
    <property type="project" value="TreeGrafter"/>
</dbReference>
<proteinExistence type="predicted"/>
<evidence type="ECO:0000259" key="2">
    <source>
        <dbReference type="Pfam" id="PF24492"/>
    </source>
</evidence>
<protein>
    <submittedName>
        <fullName evidence="3">Unnamed protein product</fullName>
    </submittedName>
</protein>
<dbReference type="InterPro" id="IPR016024">
    <property type="entry name" value="ARM-type_fold"/>
</dbReference>
<dbReference type="PANTHER" id="PTHR23346:SF19">
    <property type="entry name" value="PROTEASOME ADAPTER AND SCAFFOLD PROTEIN ECM29"/>
    <property type="match status" value="1"/>
</dbReference>
<dbReference type="GO" id="GO:0036503">
    <property type="term" value="P:ERAD pathway"/>
    <property type="evidence" value="ECO:0007669"/>
    <property type="project" value="TreeGrafter"/>
</dbReference>
<name>A0A9W6Z6G2_AMBMO</name>
<evidence type="ECO:0000256" key="1">
    <source>
        <dbReference type="ARBA" id="ARBA00022737"/>
    </source>
</evidence>
<feature type="domain" description="Proteasome adapter and scaffold protein ECM29 HEAT-repeat" evidence="2">
    <location>
        <begin position="154"/>
        <end position="315"/>
    </location>
</feature>